<keyword evidence="2" id="KW-0472">Membrane</keyword>
<dbReference type="Proteomes" id="UP001500635">
    <property type="component" value="Unassembled WGS sequence"/>
</dbReference>
<dbReference type="EMBL" id="BAABFR010000010">
    <property type="protein sequence ID" value="GAA4386516.1"/>
    <property type="molecule type" value="Genomic_DNA"/>
</dbReference>
<keyword evidence="2" id="KW-0812">Transmembrane</keyword>
<dbReference type="NCBIfam" id="NF041646">
    <property type="entry name" value="VC0807_fam"/>
    <property type="match status" value="1"/>
</dbReference>
<accession>A0ABP8J7P3</accession>
<feature type="compositionally biased region" description="Basic and acidic residues" evidence="1">
    <location>
        <begin position="248"/>
        <end position="263"/>
    </location>
</feature>
<keyword evidence="4" id="KW-1185">Reference proteome</keyword>
<dbReference type="RefSeq" id="WP_344991726.1">
    <property type="nucleotide sequence ID" value="NZ_BAABFR010000010.1"/>
</dbReference>
<feature type="transmembrane region" description="Helical" evidence="2">
    <location>
        <begin position="174"/>
        <end position="198"/>
    </location>
</feature>
<evidence type="ECO:0000256" key="2">
    <source>
        <dbReference type="SAM" id="Phobius"/>
    </source>
</evidence>
<comment type="caution">
    <text evidence="3">The sequence shown here is derived from an EMBL/GenBank/DDBJ whole genome shotgun (WGS) entry which is preliminary data.</text>
</comment>
<keyword evidence="2" id="KW-1133">Transmembrane helix</keyword>
<feature type="transmembrane region" description="Helical" evidence="2">
    <location>
        <begin position="210"/>
        <end position="228"/>
    </location>
</feature>
<organism evidence="3 4">
    <name type="scientific">Tsukamurella soli</name>
    <dbReference type="NCBI Taxonomy" id="644556"/>
    <lineage>
        <taxon>Bacteria</taxon>
        <taxon>Bacillati</taxon>
        <taxon>Actinomycetota</taxon>
        <taxon>Actinomycetes</taxon>
        <taxon>Mycobacteriales</taxon>
        <taxon>Tsukamurellaceae</taxon>
        <taxon>Tsukamurella</taxon>
    </lineage>
</organism>
<evidence type="ECO:0000256" key="1">
    <source>
        <dbReference type="SAM" id="MobiDB-lite"/>
    </source>
</evidence>
<evidence type="ECO:0000313" key="4">
    <source>
        <dbReference type="Proteomes" id="UP001500635"/>
    </source>
</evidence>
<evidence type="ECO:0008006" key="5">
    <source>
        <dbReference type="Google" id="ProtNLM"/>
    </source>
</evidence>
<name>A0ABP8J7P3_9ACTN</name>
<sequence length="263" mass="28180">MTVSGGDPGSFGQEEADARATIERLQAAHPASRGRAFNIVVTLIEVGGALVLFKLARHLGWSDVAAYLLGCLAPIVGAAAVWIRSRRLSGASAAIFAFTALSAVVAVIGSTTPKVLLYKDCATTAVVGLIFAGSCVIGRPLIFYFAQRYGTDGSAEGMRSFDLMWRAFPPFRRVMYRMSITWAVAYLVQAAVTAYLVAVSPFDTGYTWDQVLPIVATVIAIAVTVVISRRAQAEGRRRAEAEGQSPARGREHSDSAVHDEREP</sequence>
<evidence type="ECO:0000313" key="3">
    <source>
        <dbReference type="EMBL" id="GAA4386516.1"/>
    </source>
</evidence>
<protein>
    <recommendedName>
        <fullName evidence="5">Intracellular septation protein A</fullName>
    </recommendedName>
</protein>
<feature type="transmembrane region" description="Helical" evidence="2">
    <location>
        <begin position="65"/>
        <end position="83"/>
    </location>
</feature>
<feature type="transmembrane region" description="Helical" evidence="2">
    <location>
        <begin position="122"/>
        <end position="146"/>
    </location>
</feature>
<feature type="transmembrane region" description="Helical" evidence="2">
    <location>
        <begin position="90"/>
        <end position="110"/>
    </location>
</feature>
<proteinExistence type="predicted"/>
<feature type="region of interest" description="Disordered" evidence="1">
    <location>
        <begin position="233"/>
        <end position="263"/>
    </location>
</feature>
<reference evidence="4" key="1">
    <citation type="journal article" date="2019" name="Int. J. Syst. Evol. Microbiol.">
        <title>The Global Catalogue of Microorganisms (GCM) 10K type strain sequencing project: providing services to taxonomists for standard genome sequencing and annotation.</title>
        <authorList>
            <consortium name="The Broad Institute Genomics Platform"/>
            <consortium name="The Broad Institute Genome Sequencing Center for Infectious Disease"/>
            <person name="Wu L."/>
            <person name="Ma J."/>
        </authorList>
    </citation>
    <scope>NUCLEOTIDE SEQUENCE [LARGE SCALE GENOMIC DNA]</scope>
    <source>
        <strain evidence="4">JCM 17688</strain>
    </source>
</reference>
<gene>
    <name evidence="3" type="ORF">GCM10023147_09870</name>
</gene>